<dbReference type="FunFam" id="3.80.10.10:FF:000433">
    <property type="entry name" value="Putative LRR receptor-like serine/threonine-protein kinase isoform A"/>
    <property type="match status" value="1"/>
</dbReference>
<dbReference type="GO" id="GO:0016020">
    <property type="term" value="C:membrane"/>
    <property type="evidence" value="ECO:0007669"/>
    <property type="project" value="UniProtKB-SubCell"/>
</dbReference>
<keyword evidence="2" id="KW-0732">Signal</keyword>
<evidence type="ECO:0000256" key="1">
    <source>
        <dbReference type="ARBA" id="ARBA00004479"/>
    </source>
</evidence>
<evidence type="ECO:0000313" key="3">
    <source>
        <dbReference type="EMBL" id="GMH05202.1"/>
    </source>
</evidence>
<comment type="subcellular location">
    <subcellularLocation>
        <location evidence="1">Membrane</location>
        <topology evidence="1">Single-pass type I membrane protein</topology>
    </subcellularLocation>
</comment>
<sequence>MATIFVLVITILGCIGSLSESKLVQDEVDALRHIISRMGLKYWRFDDTTCQVEMVGVTSKPPSNSESSIECDCQFGSQTCHVISLTLKGYSLSGVIPPELVMLPHLQHVDFAYNYLSGTIPSEWASMQLKSISVLANRLSGEIPKILGDMTSLTYLNLEANYFSGNVPRELGNLINLETLILSSNRLTGPLPTALAELNILTDFRINDNNLSGPIPHFIQNWKRLARLEMHASGLEGPIPSGISYLLNLTELRISDIHGTIQGFPVLSNMTGIGFEEL</sequence>
<dbReference type="PANTHER" id="PTHR48006">
    <property type="entry name" value="LEUCINE-RICH REPEAT-CONTAINING PROTEIN DDB_G0281931-RELATED"/>
    <property type="match status" value="1"/>
</dbReference>
<keyword evidence="4" id="KW-1185">Reference proteome</keyword>
<gene>
    <name evidence="3" type="ORF">Nepgr_007042</name>
</gene>
<dbReference type="InterPro" id="IPR032675">
    <property type="entry name" value="LRR_dom_sf"/>
</dbReference>
<dbReference type="Proteomes" id="UP001279734">
    <property type="component" value="Unassembled WGS sequence"/>
</dbReference>
<dbReference type="InterPro" id="IPR051824">
    <property type="entry name" value="LRR_Rcpt-Like_S/T_Kinase"/>
</dbReference>
<comment type="caution">
    <text evidence="3">The sequence shown here is derived from an EMBL/GenBank/DDBJ whole genome shotgun (WGS) entry which is preliminary data.</text>
</comment>
<organism evidence="3 4">
    <name type="scientific">Nepenthes gracilis</name>
    <name type="common">Slender pitcher plant</name>
    <dbReference type="NCBI Taxonomy" id="150966"/>
    <lineage>
        <taxon>Eukaryota</taxon>
        <taxon>Viridiplantae</taxon>
        <taxon>Streptophyta</taxon>
        <taxon>Embryophyta</taxon>
        <taxon>Tracheophyta</taxon>
        <taxon>Spermatophyta</taxon>
        <taxon>Magnoliopsida</taxon>
        <taxon>eudicotyledons</taxon>
        <taxon>Gunneridae</taxon>
        <taxon>Pentapetalae</taxon>
        <taxon>Caryophyllales</taxon>
        <taxon>Nepenthaceae</taxon>
        <taxon>Nepenthes</taxon>
    </lineage>
</organism>
<feature type="chain" id="PRO_5041901090" evidence="2">
    <location>
        <begin position="22"/>
        <end position="278"/>
    </location>
</feature>
<evidence type="ECO:0000256" key="2">
    <source>
        <dbReference type="SAM" id="SignalP"/>
    </source>
</evidence>
<dbReference type="AlphaFoldDB" id="A0AAD3XHW7"/>
<dbReference type="InterPro" id="IPR001611">
    <property type="entry name" value="Leu-rich_rpt"/>
</dbReference>
<dbReference type="FunFam" id="3.80.10.10:FF:000452">
    <property type="entry name" value="Probable LRR receptor-like serine/threonine-protein kinase RFK1"/>
    <property type="match status" value="1"/>
</dbReference>
<dbReference type="SUPFAM" id="SSF52058">
    <property type="entry name" value="L domain-like"/>
    <property type="match status" value="1"/>
</dbReference>
<reference evidence="3" key="1">
    <citation type="submission" date="2023-05" db="EMBL/GenBank/DDBJ databases">
        <title>Nepenthes gracilis genome sequencing.</title>
        <authorList>
            <person name="Fukushima K."/>
        </authorList>
    </citation>
    <scope>NUCLEOTIDE SEQUENCE</scope>
    <source>
        <strain evidence="3">SING2019-196</strain>
    </source>
</reference>
<proteinExistence type="predicted"/>
<dbReference type="Gene3D" id="3.80.10.10">
    <property type="entry name" value="Ribonuclease Inhibitor"/>
    <property type="match status" value="2"/>
</dbReference>
<accession>A0AAD3XHW7</accession>
<evidence type="ECO:0000313" key="4">
    <source>
        <dbReference type="Proteomes" id="UP001279734"/>
    </source>
</evidence>
<dbReference type="GO" id="GO:0004674">
    <property type="term" value="F:protein serine/threonine kinase activity"/>
    <property type="evidence" value="ECO:0007669"/>
    <property type="project" value="TreeGrafter"/>
</dbReference>
<feature type="signal peptide" evidence="2">
    <location>
        <begin position="1"/>
        <end position="21"/>
    </location>
</feature>
<dbReference type="PANTHER" id="PTHR48006:SF72">
    <property type="entry name" value="LRR RECEPTOR-LIKE SERINE_THREONINE-PROTEIN KINASE RFK1-RELATED"/>
    <property type="match status" value="1"/>
</dbReference>
<dbReference type="EMBL" id="BSYO01000005">
    <property type="protein sequence ID" value="GMH05202.1"/>
    <property type="molecule type" value="Genomic_DNA"/>
</dbReference>
<dbReference type="Pfam" id="PF00560">
    <property type="entry name" value="LRR_1"/>
    <property type="match status" value="3"/>
</dbReference>
<protein>
    <submittedName>
        <fullName evidence="3">Uncharacterized protein</fullName>
    </submittedName>
</protein>
<name>A0AAD3XHW7_NEPGR</name>